<dbReference type="Gene3D" id="3.30.300.30">
    <property type="match status" value="1"/>
</dbReference>
<dbReference type="Gene3D" id="3.40.50.980">
    <property type="match status" value="1"/>
</dbReference>
<accession>Q2YZS0</accession>
<dbReference type="InterPro" id="IPR025110">
    <property type="entry name" value="AMP-bd_C"/>
</dbReference>
<dbReference type="EMBL" id="AJ937767">
    <property type="protein sequence ID" value="CAI78628.1"/>
    <property type="molecule type" value="Genomic_DNA"/>
</dbReference>
<evidence type="ECO:0000313" key="3">
    <source>
        <dbReference type="EMBL" id="CAI78628.1"/>
    </source>
</evidence>
<name>Q2YZS0_9DELT</name>
<evidence type="ECO:0000259" key="1">
    <source>
        <dbReference type="Pfam" id="PF00501"/>
    </source>
</evidence>
<feature type="domain" description="AMP-dependent synthetase/ligase" evidence="1">
    <location>
        <begin position="308"/>
        <end position="498"/>
    </location>
</feature>
<reference evidence="3" key="1">
    <citation type="journal article" date="2005" name="Environ. Microbiol.">
        <title>Lateral gene transfer and phylogenetic assignment of environmental fosmid clones.</title>
        <authorList>
            <person name="Nesbo C.L."/>
            <person name="Boucher Y."/>
            <person name="Dlutek M."/>
            <person name="Doolittle F.W."/>
        </authorList>
    </citation>
    <scope>NUCLEOTIDE SEQUENCE</scope>
</reference>
<dbReference type="InterPro" id="IPR045851">
    <property type="entry name" value="AMP-bd_C_sf"/>
</dbReference>
<dbReference type="AlphaFoldDB" id="Q2YZS0"/>
<organism evidence="3">
    <name type="scientific">uncultured delta proteobacterium</name>
    <dbReference type="NCBI Taxonomy" id="34034"/>
    <lineage>
        <taxon>Bacteria</taxon>
        <taxon>Deltaproteobacteria</taxon>
        <taxon>environmental samples</taxon>
    </lineage>
</organism>
<feature type="domain" description="AMP-binding enzyme C-terminal" evidence="2">
    <location>
        <begin position="553"/>
        <end position="628"/>
    </location>
</feature>
<dbReference type="InterPro" id="IPR042099">
    <property type="entry name" value="ANL_N_sf"/>
</dbReference>
<dbReference type="PANTHER" id="PTHR43767:SF1">
    <property type="entry name" value="NONRIBOSOMAL PEPTIDE SYNTHASE PES1 (EUROFUNG)-RELATED"/>
    <property type="match status" value="1"/>
</dbReference>
<evidence type="ECO:0000259" key="2">
    <source>
        <dbReference type="Pfam" id="PF13193"/>
    </source>
</evidence>
<dbReference type="GO" id="GO:0016878">
    <property type="term" value="F:acid-thiol ligase activity"/>
    <property type="evidence" value="ECO:0007669"/>
    <property type="project" value="UniProtKB-ARBA"/>
</dbReference>
<sequence>MQDGNLLGVREKEHDDFLNYRQNYPGKRGANNTWKYRIESFARLLPDRIAMIQGERRLTWDKFNRESNRLAHGLLDMGVKKEDRVAISGFNSIEWMEIYFAASKIGAVPTNINPRYVTDEIRYILEDSDAVVLFVEDAYADNIIGIIDQLPALDKIVIYGVGRRPLSHPENILIYDDIKGSDEENPDIMVYNDDFSFLMYTGGTTGYPKGTVWDGEQRVHGLDMILVNAMMPVIDRLHELPEKAIHGFVSFLTSSKMLIKAVTWLMSRRITRSIIGSRLNKNIALYLFKMIMGRPRIIKLLSYLHKDGVRMMPACPLFHGAAFEAVFSFIGALGGTIVFLPTSHPFKADEFWEIVEREKVLMSVIVGDAFAIPLINELKKAETKGDKYNTDSFWIMASSGVRWSPHVKKEMLDHIPGMLALDEMGTSESSGGFSEMAVSGDENIKMAGAMIPALAKGLYKKQVFPSRVIDPETGSDVEPGSEQIGEFLYGGWMALGYWKCPQKTAADFRMIDGKRWFFVGDEGKVDENGKFNLIGRGGGYMINTGGEKVYSEEVEGIIKTNPDVIDTVVIGVADPRWGAAVTALIKMSKDNKLKEDDIIDHCRSRMAGYKRPKNIIFVDDIPRTAAGKVDRIKALSIASDKLNIESA</sequence>
<dbReference type="Pfam" id="PF00501">
    <property type="entry name" value="AMP-binding"/>
    <property type="match status" value="2"/>
</dbReference>
<dbReference type="PANTHER" id="PTHR43767">
    <property type="entry name" value="LONG-CHAIN-FATTY-ACID--COA LIGASE"/>
    <property type="match status" value="1"/>
</dbReference>
<dbReference type="InterPro" id="IPR000873">
    <property type="entry name" value="AMP-dep_synth/lig_dom"/>
</dbReference>
<dbReference type="InterPro" id="IPR050237">
    <property type="entry name" value="ATP-dep_AMP-bd_enzyme"/>
</dbReference>
<dbReference type="PROSITE" id="PS00455">
    <property type="entry name" value="AMP_BINDING"/>
    <property type="match status" value="1"/>
</dbReference>
<protein>
    <recommendedName>
        <fullName evidence="4">AMP-dependent synthetase and ligase</fullName>
    </recommendedName>
</protein>
<dbReference type="SUPFAM" id="SSF56801">
    <property type="entry name" value="Acetyl-CoA synthetase-like"/>
    <property type="match status" value="2"/>
</dbReference>
<feature type="domain" description="AMP-dependent synthetase/ligase" evidence="1">
    <location>
        <begin position="41"/>
        <end position="214"/>
    </location>
</feature>
<dbReference type="InterPro" id="IPR020845">
    <property type="entry name" value="AMP-binding_CS"/>
</dbReference>
<dbReference type="Gene3D" id="3.40.50.12780">
    <property type="entry name" value="N-terminal domain of ligase-like"/>
    <property type="match status" value="1"/>
</dbReference>
<proteinExistence type="predicted"/>
<dbReference type="Pfam" id="PF13193">
    <property type="entry name" value="AMP-binding_C"/>
    <property type="match status" value="1"/>
</dbReference>
<evidence type="ECO:0008006" key="4">
    <source>
        <dbReference type="Google" id="ProtNLM"/>
    </source>
</evidence>